<dbReference type="OrthoDB" id="9808022at2"/>
<dbReference type="InterPro" id="IPR006638">
    <property type="entry name" value="Elp3/MiaA/NifB-like_rSAM"/>
</dbReference>
<organism evidence="2 3">
    <name type="scientific">Tenacibaculum jejuense</name>
    <dbReference type="NCBI Taxonomy" id="584609"/>
    <lineage>
        <taxon>Bacteria</taxon>
        <taxon>Pseudomonadati</taxon>
        <taxon>Bacteroidota</taxon>
        <taxon>Flavobacteriia</taxon>
        <taxon>Flavobacteriales</taxon>
        <taxon>Flavobacteriaceae</taxon>
        <taxon>Tenacibaculum</taxon>
    </lineage>
</organism>
<evidence type="ECO:0000313" key="3">
    <source>
        <dbReference type="Proteomes" id="UP000215214"/>
    </source>
</evidence>
<dbReference type="Proteomes" id="UP000215214">
    <property type="component" value="Chromosome TJEJU"/>
</dbReference>
<feature type="domain" description="Radical SAM core" evidence="1">
    <location>
        <begin position="38"/>
        <end position="273"/>
    </location>
</feature>
<dbReference type="PANTHER" id="PTHR13932:SF5">
    <property type="entry name" value="RADICAL S-ADENOSYL METHIONINE DOMAIN-CONTAINING PROTEIN 1, MITOCHONDRIAL"/>
    <property type="match status" value="1"/>
</dbReference>
<dbReference type="NCBIfam" id="NF006067">
    <property type="entry name" value="PRK08208.1"/>
    <property type="match status" value="1"/>
</dbReference>
<dbReference type="KEGG" id="tje:TJEJU_0635"/>
<dbReference type="GO" id="GO:0051539">
    <property type="term" value="F:4 iron, 4 sulfur cluster binding"/>
    <property type="evidence" value="ECO:0007669"/>
    <property type="project" value="TreeGrafter"/>
</dbReference>
<dbReference type="InterPro" id="IPR034505">
    <property type="entry name" value="Coproporphyrinogen-III_oxidase"/>
</dbReference>
<dbReference type="GO" id="GO:0005737">
    <property type="term" value="C:cytoplasm"/>
    <property type="evidence" value="ECO:0007669"/>
    <property type="project" value="TreeGrafter"/>
</dbReference>
<dbReference type="GO" id="GO:0006779">
    <property type="term" value="P:porphyrin-containing compound biosynthetic process"/>
    <property type="evidence" value="ECO:0007669"/>
    <property type="project" value="TreeGrafter"/>
</dbReference>
<evidence type="ECO:0000259" key="1">
    <source>
        <dbReference type="PROSITE" id="PS51918"/>
    </source>
</evidence>
<dbReference type="InterPro" id="IPR058240">
    <property type="entry name" value="rSAM_sf"/>
</dbReference>
<dbReference type="SFLD" id="SFLDG01065">
    <property type="entry name" value="anaerobic_coproporphyrinogen-I"/>
    <property type="match status" value="1"/>
</dbReference>
<dbReference type="Gene3D" id="3.80.30.20">
    <property type="entry name" value="tm_1862 like domain"/>
    <property type="match status" value="1"/>
</dbReference>
<reference evidence="2 3" key="1">
    <citation type="submission" date="2017-07" db="EMBL/GenBank/DDBJ databases">
        <authorList>
            <person name="Sun Z.S."/>
            <person name="Albrecht U."/>
            <person name="Echele G."/>
            <person name="Lee C.C."/>
        </authorList>
    </citation>
    <scope>NUCLEOTIDE SEQUENCE [LARGE SCALE GENOMIC DNA]</scope>
    <source>
        <strain evidence="3">type strain: KCTC 22618</strain>
    </source>
</reference>
<dbReference type="CDD" id="cd01335">
    <property type="entry name" value="Radical_SAM"/>
    <property type="match status" value="1"/>
</dbReference>
<dbReference type="RefSeq" id="WP_095069350.1">
    <property type="nucleotide sequence ID" value="NZ_LT899436.1"/>
</dbReference>
<dbReference type="SMART" id="SM00729">
    <property type="entry name" value="Elp3"/>
    <property type="match status" value="1"/>
</dbReference>
<accession>A0A238U7F0</accession>
<dbReference type="AlphaFoldDB" id="A0A238U7F0"/>
<dbReference type="InterPro" id="IPR023404">
    <property type="entry name" value="rSAM_horseshoe"/>
</dbReference>
<evidence type="ECO:0000313" key="2">
    <source>
        <dbReference type="EMBL" id="SNR14414.1"/>
    </source>
</evidence>
<keyword evidence="3" id="KW-1185">Reference proteome</keyword>
<proteinExistence type="predicted"/>
<dbReference type="Pfam" id="PF04055">
    <property type="entry name" value="Radical_SAM"/>
    <property type="match status" value="1"/>
</dbReference>
<dbReference type="SFLD" id="SFLDS00029">
    <property type="entry name" value="Radical_SAM"/>
    <property type="match status" value="1"/>
</dbReference>
<gene>
    <name evidence="2" type="ORF">TJEJU_0635</name>
</gene>
<protein>
    <submittedName>
        <fullName evidence="2">Coproporphyrinogen III oxidase family protein</fullName>
    </submittedName>
</protein>
<dbReference type="GO" id="GO:0003824">
    <property type="term" value="F:catalytic activity"/>
    <property type="evidence" value="ECO:0007669"/>
    <property type="project" value="InterPro"/>
</dbReference>
<dbReference type="EMBL" id="LT899436">
    <property type="protein sequence ID" value="SNR14414.1"/>
    <property type="molecule type" value="Genomic_DNA"/>
</dbReference>
<dbReference type="InterPro" id="IPR007197">
    <property type="entry name" value="rSAM"/>
</dbReference>
<dbReference type="PROSITE" id="PS51918">
    <property type="entry name" value="RADICAL_SAM"/>
    <property type="match status" value="1"/>
</dbReference>
<name>A0A238U7F0_9FLAO</name>
<sequence>MLVSNRLDISQPYQGYTYSYPHKSTYRELTPIDLKDVWQEQNAAFFYVHIPFCEMRCGFCNLFTISNPKERVSKYIETVQLQLQQISEVIPNLQLKNFAIGGGTPTFLTVDELESLFKSIVDFGVHPQQFFGSIEASPKTINTEKIELIKEYKIARLSMGIQSWIQDEMKALGRPQTIATTLSAVENIAQSNVEEFNLDLIYGAHNQTQSSFLYSLEKTITYQPTEIFLYPLYIRKLTGLGIKNQKQSQHQFQLYITGRDFLLNNGYVQTSMRCFRRKEAFDCRPEANYSSITDHMIGVGAGARSYTKNLHYSTDYAVNRKEIKTIINDYIDTKDFKSINYGVALNTEEQKRRFLIKSLTDGGDLNTKLYKDIFNVNPFNEFELLNELVERNWLTETHPEIYSLNQEGMCYEDVIGPALYSENSKQLMQNFEWK</sequence>
<dbReference type="PANTHER" id="PTHR13932">
    <property type="entry name" value="COPROPORPHYRINIGEN III OXIDASE"/>
    <property type="match status" value="1"/>
</dbReference>
<dbReference type="SUPFAM" id="SSF102114">
    <property type="entry name" value="Radical SAM enzymes"/>
    <property type="match status" value="1"/>
</dbReference>